<evidence type="ECO:0000256" key="2">
    <source>
        <dbReference type="ARBA" id="ARBA00007886"/>
    </source>
</evidence>
<dbReference type="EMBL" id="JAMQJZ010000004">
    <property type="protein sequence ID" value="MDC3420240.1"/>
    <property type="molecule type" value="Genomic_DNA"/>
</dbReference>
<dbReference type="RefSeq" id="WP_259868772.1">
    <property type="nucleotide sequence ID" value="NZ_JAMQJZ010000004.1"/>
</dbReference>
<evidence type="ECO:0000256" key="5">
    <source>
        <dbReference type="ARBA" id="ARBA00023136"/>
    </source>
</evidence>
<evidence type="ECO:0000256" key="7">
    <source>
        <dbReference type="ARBA" id="ARBA00023288"/>
    </source>
</evidence>
<dbReference type="PROSITE" id="PS51257">
    <property type="entry name" value="PROKAR_LIPOPROTEIN"/>
    <property type="match status" value="1"/>
</dbReference>
<dbReference type="InterPro" id="IPR038501">
    <property type="entry name" value="Spore_GerAC_C_sf"/>
</dbReference>
<dbReference type="Gene3D" id="3.30.300.210">
    <property type="entry name" value="Nutrient germinant receptor protein C, domain 3"/>
    <property type="match status" value="1"/>
</dbReference>
<organism evidence="10 11">
    <name type="scientific">Aquibacillus koreensis</name>
    <dbReference type="NCBI Taxonomy" id="279446"/>
    <lineage>
        <taxon>Bacteria</taxon>
        <taxon>Bacillati</taxon>
        <taxon>Bacillota</taxon>
        <taxon>Bacilli</taxon>
        <taxon>Bacillales</taxon>
        <taxon>Bacillaceae</taxon>
        <taxon>Aquibacillus</taxon>
    </lineage>
</organism>
<keyword evidence="4" id="KW-0732">Signal</keyword>
<keyword evidence="11" id="KW-1185">Reference proteome</keyword>
<keyword evidence="3" id="KW-0309">Germination</keyword>
<comment type="similarity">
    <text evidence="2">Belongs to the GerABKC lipoprotein family.</text>
</comment>
<sequence length="376" mass="42615">MKKSLLAFICLILLIGCVPMYPIEELGVISIIGVDAIEQGEIETTFNFFKFDPTGKEQSQTTSTKANTVKGAQDRANLESNLKLVNGQLRLAIFGKAIAEKGLITVLDNFTRDPKLSDTMYLAATEQTAKDILMTADKNNSIQAEEYLFELIDNNIKREIIMRSSFREFMHEYNDPGMDPVLPLITTENQKPIIKNIALFQNDRWVATASQQEGFFIKLLSSEFKAGQLELGILKEPFESDIQAKANNNNTEQISVTLSELRSKKKISLESETDLNFRVKVDIETRIMEISEKIQIEGKEQLNEFEKEIEKTISNKLNDLVAKLQEINVDPIGFGNIYDSTVRGKDLTDKEWREKYPSINVSFDVNVSILRHGITE</sequence>
<evidence type="ECO:0000256" key="1">
    <source>
        <dbReference type="ARBA" id="ARBA00004635"/>
    </source>
</evidence>
<keyword evidence="7" id="KW-0449">Lipoprotein</keyword>
<evidence type="ECO:0000256" key="4">
    <source>
        <dbReference type="ARBA" id="ARBA00022729"/>
    </source>
</evidence>
<dbReference type="GO" id="GO:0016020">
    <property type="term" value="C:membrane"/>
    <property type="evidence" value="ECO:0007669"/>
    <property type="project" value="UniProtKB-SubCell"/>
</dbReference>
<name>A0A9X3WKD1_9BACI</name>
<evidence type="ECO:0000259" key="8">
    <source>
        <dbReference type="Pfam" id="PF05504"/>
    </source>
</evidence>
<gene>
    <name evidence="10" type="ORF">NC661_07630</name>
</gene>
<keyword evidence="5" id="KW-0472">Membrane</keyword>
<dbReference type="Pfam" id="PF05504">
    <property type="entry name" value="Spore_GerAC"/>
    <property type="match status" value="1"/>
</dbReference>
<comment type="subcellular location">
    <subcellularLocation>
        <location evidence="1">Membrane</location>
        <topology evidence="1">Lipid-anchor</topology>
    </subcellularLocation>
</comment>
<reference evidence="10" key="1">
    <citation type="submission" date="2022-06" db="EMBL/GenBank/DDBJ databases">
        <title>Aquibacillus sp. a new bacterium isolated from soil saline samples.</title>
        <authorList>
            <person name="Galisteo C."/>
            <person name="De La Haba R."/>
            <person name="Sanchez-Porro C."/>
            <person name="Ventosa A."/>
        </authorList>
    </citation>
    <scope>NUCLEOTIDE SEQUENCE</scope>
    <source>
        <strain evidence="10">JCM 12387</strain>
    </source>
</reference>
<comment type="caution">
    <text evidence="10">The sequence shown here is derived from an EMBL/GenBank/DDBJ whole genome shotgun (WGS) entry which is preliminary data.</text>
</comment>
<evidence type="ECO:0000256" key="6">
    <source>
        <dbReference type="ARBA" id="ARBA00023139"/>
    </source>
</evidence>
<evidence type="ECO:0000259" key="9">
    <source>
        <dbReference type="Pfam" id="PF25198"/>
    </source>
</evidence>
<protein>
    <submittedName>
        <fullName evidence="10">Ger(X)C family spore germination protein</fullName>
    </submittedName>
</protein>
<dbReference type="InterPro" id="IPR008844">
    <property type="entry name" value="Spore_GerAC-like"/>
</dbReference>
<proteinExistence type="inferred from homology"/>
<dbReference type="AlphaFoldDB" id="A0A9X3WKD1"/>
<dbReference type="NCBIfam" id="TIGR02887">
    <property type="entry name" value="spore_ger_x_C"/>
    <property type="match status" value="1"/>
</dbReference>
<dbReference type="Pfam" id="PF25198">
    <property type="entry name" value="Spore_GerAC_N"/>
    <property type="match status" value="1"/>
</dbReference>
<evidence type="ECO:0000313" key="11">
    <source>
        <dbReference type="Proteomes" id="UP001145072"/>
    </source>
</evidence>
<dbReference type="GO" id="GO:0009847">
    <property type="term" value="P:spore germination"/>
    <property type="evidence" value="ECO:0007669"/>
    <property type="project" value="InterPro"/>
</dbReference>
<feature type="domain" description="Spore germination protein N-terminal" evidence="9">
    <location>
        <begin position="22"/>
        <end position="186"/>
    </location>
</feature>
<keyword evidence="6" id="KW-0564">Palmitate</keyword>
<accession>A0A9X3WKD1</accession>
<dbReference type="PANTHER" id="PTHR35789">
    <property type="entry name" value="SPORE GERMINATION PROTEIN B3"/>
    <property type="match status" value="1"/>
</dbReference>
<dbReference type="InterPro" id="IPR046953">
    <property type="entry name" value="Spore_GerAC-like_C"/>
</dbReference>
<dbReference type="Proteomes" id="UP001145072">
    <property type="component" value="Unassembled WGS sequence"/>
</dbReference>
<dbReference type="PANTHER" id="PTHR35789:SF1">
    <property type="entry name" value="SPORE GERMINATION PROTEIN B3"/>
    <property type="match status" value="1"/>
</dbReference>
<feature type="domain" description="Spore germination GerAC-like C-terminal" evidence="8">
    <location>
        <begin position="196"/>
        <end position="373"/>
    </location>
</feature>
<evidence type="ECO:0000313" key="10">
    <source>
        <dbReference type="EMBL" id="MDC3420240.1"/>
    </source>
</evidence>
<evidence type="ECO:0000256" key="3">
    <source>
        <dbReference type="ARBA" id="ARBA00022544"/>
    </source>
</evidence>
<dbReference type="InterPro" id="IPR057336">
    <property type="entry name" value="GerAC_N"/>
</dbReference>